<evidence type="ECO:0000313" key="5">
    <source>
        <dbReference type="Proteomes" id="UP001152533"/>
    </source>
</evidence>
<comment type="caution">
    <text evidence="4">The sequence shown here is derived from an EMBL/GenBank/DDBJ whole genome shotgun (WGS) entry which is preliminary data.</text>
</comment>
<gene>
    <name evidence="4" type="ORF">CGXH109_LOCUS33556</name>
</gene>
<dbReference type="EMBL" id="CAMGZC010000153">
    <property type="protein sequence ID" value="CAI0644232.1"/>
    <property type="molecule type" value="Genomic_DNA"/>
</dbReference>
<keyword evidence="2" id="KW-1133">Transmembrane helix</keyword>
<dbReference type="Pfam" id="PF20237">
    <property type="entry name" value="DUF6594"/>
    <property type="match status" value="1"/>
</dbReference>
<proteinExistence type="predicted"/>
<reference evidence="4" key="1">
    <citation type="submission" date="2022-08" db="EMBL/GenBank/DDBJ databases">
        <authorList>
            <person name="Giroux E."/>
            <person name="Giroux E."/>
        </authorList>
    </citation>
    <scope>NUCLEOTIDE SEQUENCE</scope>
    <source>
        <strain evidence="4">H1091258</strain>
    </source>
</reference>
<evidence type="ECO:0000256" key="2">
    <source>
        <dbReference type="SAM" id="Phobius"/>
    </source>
</evidence>
<dbReference type="Proteomes" id="UP001152533">
    <property type="component" value="Unassembled WGS sequence"/>
</dbReference>
<evidence type="ECO:0000313" key="4">
    <source>
        <dbReference type="EMBL" id="CAI0644232.1"/>
    </source>
</evidence>
<sequence>MSRNQQSSVSRSEKPAPRRIQDDMDYAERILHYSWQSGNNEPHILEYRMLNRINLFHLQNELAKLKAAVWTECSIEEGDLANLRTTLHDYANAVRDYEYLRALPEITGSQAEDRRRDLTAAFPFIADLPGDPYNSRYCTFRAPSHPEAPVDPLRRFLKARLPRQWTYTKDEMRVHIDEYLKNDPPETVSPLVDKLARFIISFTGGVSLIVPMLIMSLPGQDTTKSLVVTSVAVTIFSVVMGLVFKVSNEETVVATATYAAVLVVFVGTSS</sequence>
<dbReference type="AlphaFoldDB" id="A0A9W4W671"/>
<feature type="region of interest" description="Disordered" evidence="1">
    <location>
        <begin position="1"/>
        <end position="21"/>
    </location>
</feature>
<feature type="transmembrane region" description="Helical" evidence="2">
    <location>
        <begin position="251"/>
        <end position="268"/>
    </location>
</feature>
<accession>A0A9W4W671</accession>
<keyword evidence="2" id="KW-0812">Transmembrane</keyword>
<keyword evidence="2" id="KW-0472">Membrane</keyword>
<dbReference type="InterPro" id="IPR046529">
    <property type="entry name" value="DUF6594"/>
</dbReference>
<evidence type="ECO:0000259" key="3">
    <source>
        <dbReference type="Pfam" id="PF20237"/>
    </source>
</evidence>
<name>A0A9W4W671_9PEZI</name>
<feature type="transmembrane region" description="Helical" evidence="2">
    <location>
        <begin position="195"/>
        <end position="214"/>
    </location>
</feature>
<feature type="transmembrane region" description="Helical" evidence="2">
    <location>
        <begin position="226"/>
        <end position="244"/>
    </location>
</feature>
<organism evidence="4 5">
    <name type="scientific">Colletotrichum noveboracense</name>
    <dbReference type="NCBI Taxonomy" id="2664923"/>
    <lineage>
        <taxon>Eukaryota</taxon>
        <taxon>Fungi</taxon>
        <taxon>Dikarya</taxon>
        <taxon>Ascomycota</taxon>
        <taxon>Pezizomycotina</taxon>
        <taxon>Sordariomycetes</taxon>
        <taxon>Hypocreomycetidae</taxon>
        <taxon>Glomerellales</taxon>
        <taxon>Glomerellaceae</taxon>
        <taxon>Colletotrichum</taxon>
        <taxon>Colletotrichum gloeosporioides species complex</taxon>
    </lineage>
</organism>
<feature type="compositionally biased region" description="Basic and acidic residues" evidence="1">
    <location>
        <begin position="11"/>
        <end position="21"/>
    </location>
</feature>
<feature type="domain" description="DUF6594" evidence="3">
    <location>
        <begin position="47"/>
        <end position="263"/>
    </location>
</feature>
<protein>
    <recommendedName>
        <fullName evidence="3">DUF6594 domain-containing protein</fullName>
    </recommendedName>
</protein>
<evidence type="ECO:0000256" key="1">
    <source>
        <dbReference type="SAM" id="MobiDB-lite"/>
    </source>
</evidence>
<keyword evidence="5" id="KW-1185">Reference proteome</keyword>
<feature type="compositionally biased region" description="Polar residues" evidence="1">
    <location>
        <begin position="1"/>
        <end position="10"/>
    </location>
</feature>